<proteinExistence type="predicted"/>
<reference evidence="1 2" key="1">
    <citation type="journal article" date="2021" name="Hortic Res">
        <title>High-quality reference genome and annotation aids understanding of berry development for evergreen blueberry (Vaccinium darrowii).</title>
        <authorList>
            <person name="Yu J."/>
            <person name="Hulse-Kemp A.M."/>
            <person name="Babiker E."/>
            <person name="Staton M."/>
        </authorList>
    </citation>
    <scope>NUCLEOTIDE SEQUENCE [LARGE SCALE GENOMIC DNA]</scope>
    <source>
        <strain evidence="2">cv. NJ 8807/NJ 8810</strain>
        <tissue evidence="1">Young leaf</tissue>
    </source>
</reference>
<gene>
    <name evidence="1" type="ORF">Vadar_017650</name>
</gene>
<organism evidence="1 2">
    <name type="scientific">Vaccinium darrowii</name>
    <dbReference type="NCBI Taxonomy" id="229202"/>
    <lineage>
        <taxon>Eukaryota</taxon>
        <taxon>Viridiplantae</taxon>
        <taxon>Streptophyta</taxon>
        <taxon>Embryophyta</taxon>
        <taxon>Tracheophyta</taxon>
        <taxon>Spermatophyta</taxon>
        <taxon>Magnoliopsida</taxon>
        <taxon>eudicotyledons</taxon>
        <taxon>Gunneridae</taxon>
        <taxon>Pentapetalae</taxon>
        <taxon>asterids</taxon>
        <taxon>Ericales</taxon>
        <taxon>Ericaceae</taxon>
        <taxon>Vaccinioideae</taxon>
        <taxon>Vaccinieae</taxon>
        <taxon>Vaccinium</taxon>
    </lineage>
</organism>
<protein>
    <submittedName>
        <fullName evidence="1">Uncharacterized protein</fullName>
    </submittedName>
</protein>
<comment type="caution">
    <text evidence="1">The sequence shown here is derived from an EMBL/GenBank/DDBJ whole genome shotgun (WGS) entry which is preliminary data.</text>
</comment>
<keyword evidence="2" id="KW-1185">Reference proteome</keyword>
<evidence type="ECO:0000313" key="1">
    <source>
        <dbReference type="EMBL" id="KAH7863449.1"/>
    </source>
</evidence>
<dbReference type="Proteomes" id="UP000828048">
    <property type="component" value="Chromosome 12"/>
</dbReference>
<accession>A0ACB7ZCH7</accession>
<evidence type="ECO:0000313" key="2">
    <source>
        <dbReference type="Proteomes" id="UP000828048"/>
    </source>
</evidence>
<sequence>MANFDIQYRPRTAIKAQVLADFIAELTPGEEKQKEEEPSPTPPEQPTEELDAPVAIEDVTASISDEKSNKEVDTAALIQKPLSEGDLSQNNDEDQATRPFSTWHMFHGNAWKLHVDGASNQRGARAGIVL</sequence>
<dbReference type="EMBL" id="CM037162">
    <property type="protein sequence ID" value="KAH7863449.1"/>
    <property type="molecule type" value="Genomic_DNA"/>
</dbReference>
<name>A0ACB7ZCH7_9ERIC</name>